<dbReference type="PANTHER" id="PTHR33050:SF7">
    <property type="entry name" value="RIBONUCLEASE H"/>
    <property type="match status" value="1"/>
</dbReference>
<dbReference type="Gene3D" id="3.30.70.270">
    <property type="match status" value="1"/>
</dbReference>
<gene>
    <name evidence="1" type="ORF">PMEA_00027960</name>
</gene>
<evidence type="ECO:0000313" key="1">
    <source>
        <dbReference type="EMBL" id="CAH3155401.1"/>
    </source>
</evidence>
<dbReference type="InterPro" id="IPR043502">
    <property type="entry name" value="DNA/RNA_pol_sf"/>
</dbReference>
<reference evidence="1 2" key="1">
    <citation type="submission" date="2022-05" db="EMBL/GenBank/DDBJ databases">
        <authorList>
            <consortium name="Genoscope - CEA"/>
            <person name="William W."/>
        </authorList>
    </citation>
    <scope>NUCLEOTIDE SEQUENCE [LARGE SCALE GENOMIC DNA]</scope>
</reference>
<evidence type="ECO:0000313" key="2">
    <source>
        <dbReference type="Proteomes" id="UP001159428"/>
    </source>
</evidence>
<proteinExistence type="predicted"/>
<dbReference type="EMBL" id="CALNXJ010000058">
    <property type="protein sequence ID" value="CAH3155401.1"/>
    <property type="molecule type" value="Genomic_DNA"/>
</dbReference>
<dbReference type="InterPro" id="IPR052055">
    <property type="entry name" value="Hepadnavirus_pol/RT"/>
</dbReference>
<keyword evidence="2" id="KW-1185">Reference proteome</keyword>
<evidence type="ECO:0008006" key="3">
    <source>
        <dbReference type="Google" id="ProtNLM"/>
    </source>
</evidence>
<name>A0AAU9XR99_9CNID</name>
<dbReference type="PANTHER" id="PTHR33050">
    <property type="entry name" value="REVERSE TRANSCRIPTASE DOMAIN-CONTAINING PROTEIN"/>
    <property type="match status" value="1"/>
</dbReference>
<dbReference type="Proteomes" id="UP001159428">
    <property type="component" value="Unassembled WGS sequence"/>
</dbReference>
<protein>
    <recommendedName>
        <fullName evidence="3">Reverse transcriptase domain-containing protein</fullName>
    </recommendedName>
</protein>
<dbReference type="AlphaFoldDB" id="A0AAU9XR99"/>
<comment type="caution">
    <text evidence="1">The sequence shown here is derived from an EMBL/GenBank/DDBJ whole genome shotgun (WGS) entry which is preliminary data.</text>
</comment>
<sequence>MDGSFRLILNLKRPNIHVEYQHFKTDTLRCFPNGLASCPRKFTKLLKPVHATLRQSGHLSFSYIYDSYLQGDDLNDCATNVIATITLFDSLRFVIHNLKSVLVPSQRITYLGFVLDSIEIKIYLTQEKAQTLKYACEKTLACSNLSIRAYDSQLPNCHIWPFTL</sequence>
<dbReference type="InterPro" id="IPR043128">
    <property type="entry name" value="Rev_trsase/Diguanyl_cyclase"/>
</dbReference>
<accession>A0AAU9XR99</accession>
<organism evidence="1 2">
    <name type="scientific">Pocillopora meandrina</name>
    <dbReference type="NCBI Taxonomy" id="46732"/>
    <lineage>
        <taxon>Eukaryota</taxon>
        <taxon>Metazoa</taxon>
        <taxon>Cnidaria</taxon>
        <taxon>Anthozoa</taxon>
        <taxon>Hexacorallia</taxon>
        <taxon>Scleractinia</taxon>
        <taxon>Astrocoeniina</taxon>
        <taxon>Pocilloporidae</taxon>
        <taxon>Pocillopora</taxon>
    </lineage>
</organism>
<dbReference type="SUPFAM" id="SSF56672">
    <property type="entry name" value="DNA/RNA polymerases"/>
    <property type="match status" value="1"/>
</dbReference>